<accession>A0A2P2P442</accession>
<sequence>MDSVRAITEQVITIESTKSGYISAILNPTIPP</sequence>
<organism evidence="1">
    <name type="scientific">Rhizophora mucronata</name>
    <name type="common">Asiatic mangrove</name>
    <dbReference type="NCBI Taxonomy" id="61149"/>
    <lineage>
        <taxon>Eukaryota</taxon>
        <taxon>Viridiplantae</taxon>
        <taxon>Streptophyta</taxon>
        <taxon>Embryophyta</taxon>
        <taxon>Tracheophyta</taxon>
        <taxon>Spermatophyta</taxon>
        <taxon>Magnoliopsida</taxon>
        <taxon>eudicotyledons</taxon>
        <taxon>Gunneridae</taxon>
        <taxon>Pentapetalae</taxon>
        <taxon>rosids</taxon>
        <taxon>fabids</taxon>
        <taxon>Malpighiales</taxon>
        <taxon>Rhizophoraceae</taxon>
        <taxon>Rhizophora</taxon>
    </lineage>
</organism>
<dbReference type="AlphaFoldDB" id="A0A2P2P442"/>
<protein>
    <submittedName>
        <fullName evidence="1">Uncharacterized protein</fullName>
    </submittedName>
</protein>
<evidence type="ECO:0000313" key="1">
    <source>
        <dbReference type="EMBL" id="MBX49492.1"/>
    </source>
</evidence>
<name>A0A2P2P442_RHIMU</name>
<proteinExistence type="predicted"/>
<reference evidence="1" key="1">
    <citation type="submission" date="2018-02" db="EMBL/GenBank/DDBJ databases">
        <title>Rhizophora mucronata_Transcriptome.</title>
        <authorList>
            <person name="Meera S.P."/>
            <person name="Sreeshan A."/>
            <person name="Augustine A."/>
        </authorList>
    </citation>
    <scope>NUCLEOTIDE SEQUENCE</scope>
    <source>
        <tissue evidence="1">Leaf</tissue>
    </source>
</reference>
<dbReference type="EMBL" id="GGEC01069008">
    <property type="protein sequence ID" value="MBX49492.1"/>
    <property type="molecule type" value="Transcribed_RNA"/>
</dbReference>